<keyword evidence="2" id="KW-0902">Two-component regulatory system</keyword>
<evidence type="ECO:0000259" key="8">
    <source>
        <dbReference type="PROSITE" id="PS50110"/>
    </source>
</evidence>
<dbReference type="STRING" id="1798652.A3A43_00505"/>
<feature type="modified residue" description="4-aspartylphosphate" evidence="6">
    <location>
        <position position="57"/>
    </location>
</feature>
<evidence type="ECO:0000256" key="2">
    <source>
        <dbReference type="ARBA" id="ARBA00023012"/>
    </source>
</evidence>
<protein>
    <recommendedName>
        <fullName evidence="8">Response regulatory domain-containing protein</fullName>
    </recommendedName>
</protein>
<proteinExistence type="predicted"/>
<keyword evidence="5" id="KW-0804">Transcription</keyword>
<sequence>MAYILVADDYDLLREALKELLEAGGHRVDTVPDGTDAIREFHAAQQAFQPYDLVITDLQMNGLDGDKVIRRVRELAATPVILMTGQSLDKNRQEEIGASRILQKPVSGSVILQEVDGLLHLRQRKTHGHGHDHDEDLSRMGRMGVITAVVLLGIVVAAMALAGVGAYKVVVYLIGEGRLAMLAAGTAAAGLPAVLLFLLWGFLGFGKDYLRTQ</sequence>
<dbReference type="CDD" id="cd17546">
    <property type="entry name" value="REC_hyHK_CKI1_RcsC-like"/>
    <property type="match status" value="1"/>
</dbReference>
<organism evidence="9 10">
    <name type="scientific">Candidatus Liptonbacteria bacterium RIFCSPLOWO2_01_FULL_56_20</name>
    <dbReference type="NCBI Taxonomy" id="1798652"/>
    <lineage>
        <taxon>Bacteria</taxon>
        <taxon>Candidatus Liptoniibacteriota</taxon>
    </lineage>
</organism>
<evidence type="ECO:0000313" key="9">
    <source>
        <dbReference type="EMBL" id="OGZ01108.1"/>
    </source>
</evidence>
<comment type="caution">
    <text evidence="9">The sequence shown here is derived from an EMBL/GenBank/DDBJ whole genome shotgun (WGS) entry which is preliminary data.</text>
</comment>
<dbReference type="PROSITE" id="PS50110">
    <property type="entry name" value="RESPONSE_REGULATORY"/>
    <property type="match status" value="1"/>
</dbReference>
<dbReference type="InterPro" id="IPR001789">
    <property type="entry name" value="Sig_transdc_resp-reg_receiver"/>
</dbReference>
<dbReference type="AlphaFoldDB" id="A0A1G2CL11"/>
<evidence type="ECO:0000313" key="10">
    <source>
        <dbReference type="Proteomes" id="UP000178495"/>
    </source>
</evidence>
<feature type="transmembrane region" description="Helical" evidence="7">
    <location>
        <begin position="145"/>
        <end position="167"/>
    </location>
</feature>
<evidence type="ECO:0000256" key="4">
    <source>
        <dbReference type="ARBA" id="ARBA00023125"/>
    </source>
</evidence>
<accession>A0A1G2CL11</accession>
<feature type="transmembrane region" description="Helical" evidence="7">
    <location>
        <begin position="179"/>
        <end position="203"/>
    </location>
</feature>
<keyword evidence="4" id="KW-0238">DNA-binding</keyword>
<dbReference type="GO" id="GO:0000976">
    <property type="term" value="F:transcription cis-regulatory region binding"/>
    <property type="evidence" value="ECO:0007669"/>
    <property type="project" value="TreeGrafter"/>
</dbReference>
<dbReference type="PANTHER" id="PTHR48111:SF1">
    <property type="entry name" value="TWO-COMPONENT RESPONSE REGULATOR ORR33"/>
    <property type="match status" value="1"/>
</dbReference>
<dbReference type="GO" id="GO:0006355">
    <property type="term" value="P:regulation of DNA-templated transcription"/>
    <property type="evidence" value="ECO:0007669"/>
    <property type="project" value="TreeGrafter"/>
</dbReference>
<dbReference type="InterPro" id="IPR011006">
    <property type="entry name" value="CheY-like_superfamily"/>
</dbReference>
<evidence type="ECO:0000256" key="1">
    <source>
        <dbReference type="ARBA" id="ARBA00022553"/>
    </source>
</evidence>
<dbReference type="PANTHER" id="PTHR48111">
    <property type="entry name" value="REGULATOR OF RPOS"/>
    <property type="match status" value="1"/>
</dbReference>
<gene>
    <name evidence="9" type="ORF">A3A43_00505</name>
</gene>
<keyword evidence="7" id="KW-1133">Transmembrane helix</keyword>
<dbReference type="Gene3D" id="3.40.50.2300">
    <property type="match status" value="1"/>
</dbReference>
<keyword evidence="3" id="KW-0805">Transcription regulation</keyword>
<dbReference type="Proteomes" id="UP000178495">
    <property type="component" value="Unassembled WGS sequence"/>
</dbReference>
<dbReference type="InterPro" id="IPR039420">
    <property type="entry name" value="WalR-like"/>
</dbReference>
<evidence type="ECO:0000256" key="7">
    <source>
        <dbReference type="SAM" id="Phobius"/>
    </source>
</evidence>
<keyword evidence="1 6" id="KW-0597">Phosphoprotein</keyword>
<reference evidence="9 10" key="1">
    <citation type="journal article" date="2016" name="Nat. Commun.">
        <title>Thousands of microbial genomes shed light on interconnected biogeochemical processes in an aquifer system.</title>
        <authorList>
            <person name="Anantharaman K."/>
            <person name="Brown C.T."/>
            <person name="Hug L.A."/>
            <person name="Sharon I."/>
            <person name="Castelle C.J."/>
            <person name="Probst A.J."/>
            <person name="Thomas B.C."/>
            <person name="Singh A."/>
            <person name="Wilkins M.J."/>
            <person name="Karaoz U."/>
            <person name="Brodie E.L."/>
            <person name="Williams K.H."/>
            <person name="Hubbard S.S."/>
            <person name="Banfield J.F."/>
        </authorList>
    </citation>
    <scope>NUCLEOTIDE SEQUENCE [LARGE SCALE GENOMIC DNA]</scope>
</reference>
<dbReference type="Pfam" id="PF00072">
    <property type="entry name" value="Response_reg"/>
    <property type="match status" value="1"/>
</dbReference>
<feature type="domain" description="Response regulatory" evidence="8">
    <location>
        <begin position="3"/>
        <end position="119"/>
    </location>
</feature>
<evidence type="ECO:0000256" key="6">
    <source>
        <dbReference type="PROSITE-ProRule" id="PRU00169"/>
    </source>
</evidence>
<evidence type="ECO:0000256" key="3">
    <source>
        <dbReference type="ARBA" id="ARBA00023015"/>
    </source>
</evidence>
<dbReference type="GO" id="GO:0005829">
    <property type="term" value="C:cytosol"/>
    <property type="evidence" value="ECO:0007669"/>
    <property type="project" value="TreeGrafter"/>
</dbReference>
<dbReference type="GO" id="GO:0032993">
    <property type="term" value="C:protein-DNA complex"/>
    <property type="evidence" value="ECO:0007669"/>
    <property type="project" value="TreeGrafter"/>
</dbReference>
<dbReference type="EMBL" id="MHLC01000021">
    <property type="protein sequence ID" value="OGZ01108.1"/>
    <property type="molecule type" value="Genomic_DNA"/>
</dbReference>
<name>A0A1G2CL11_9BACT</name>
<evidence type="ECO:0000256" key="5">
    <source>
        <dbReference type="ARBA" id="ARBA00023163"/>
    </source>
</evidence>
<dbReference type="GO" id="GO:0000156">
    <property type="term" value="F:phosphorelay response regulator activity"/>
    <property type="evidence" value="ECO:0007669"/>
    <property type="project" value="TreeGrafter"/>
</dbReference>
<dbReference type="SUPFAM" id="SSF52172">
    <property type="entry name" value="CheY-like"/>
    <property type="match status" value="1"/>
</dbReference>
<keyword evidence="7" id="KW-0472">Membrane</keyword>
<keyword evidence="7" id="KW-0812">Transmembrane</keyword>
<dbReference type="SMART" id="SM00448">
    <property type="entry name" value="REC"/>
    <property type="match status" value="1"/>
</dbReference>